<dbReference type="InterPro" id="IPR006598">
    <property type="entry name" value="CAP10"/>
</dbReference>
<dbReference type="SMART" id="SM00672">
    <property type="entry name" value="CAP10"/>
    <property type="match status" value="1"/>
</dbReference>
<keyword evidence="6" id="KW-0256">Endoplasmic reticulum</keyword>
<organism evidence="12 13">
    <name type="scientific">Rhynchophorus ferrugineus</name>
    <name type="common">Red palm weevil</name>
    <name type="synonym">Curculio ferrugineus</name>
    <dbReference type="NCBI Taxonomy" id="354439"/>
    <lineage>
        <taxon>Eukaryota</taxon>
        <taxon>Metazoa</taxon>
        <taxon>Ecdysozoa</taxon>
        <taxon>Arthropoda</taxon>
        <taxon>Hexapoda</taxon>
        <taxon>Insecta</taxon>
        <taxon>Pterygota</taxon>
        <taxon>Neoptera</taxon>
        <taxon>Endopterygota</taxon>
        <taxon>Coleoptera</taxon>
        <taxon>Polyphaga</taxon>
        <taxon>Cucujiformia</taxon>
        <taxon>Curculionidae</taxon>
        <taxon>Dryophthorinae</taxon>
        <taxon>Rhynchophorus</taxon>
    </lineage>
</organism>
<keyword evidence="8 10" id="KW-0472">Membrane</keyword>
<dbReference type="OrthoDB" id="410725at2759"/>
<evidence type="ECO:0000256" key="10">
    <source>
        <dbReference type="SAM" id="Phobius"/>
    </source>
</evidence>
<evidence type="ECO:0000313" key="13">
    <source>
        <dbReference type="Proteomes" id="UP000625711"/>
    </source>
</evidence>
<keyword evidence="9" id="KW-0539">Nucleus</keyword>
<dbReference type="GO" id="GO:0005789">
    <property type="term" value="C:endoplasmic reticulum membrane"/>
    <property type="evidence" value="ECO:0007669"/>
    <property type="project" value="UniProtKB-SubCell"/>
</dbReference>
<evidence type="ECO:0000259" key="11">
    <source>
        <dbReference type="SMART" id="SM00672"/>
    </source>
</evidence>
<gene>
    <name evidence="12" type="ORF">GWI33_002552</name>
</gene>
<keyword evidence="5 10" id="KW-0812">Transmembrane</keyword>
<sequence length="701" mass="81804">MVTFAEEFQRSWLTSLIGLLVFCGGVYLLTWNEGRAIHHHHSLEETYNNAITLNVYDRLQPEYDGRVVHITGDLIVDEPLTEPEYGISVQSVKLKRRVQMYQWVEERTSRDDDNNDMMQGSNADYYYVTEWRDKLVDSSNFYIRHGHENPTKMPLQTTTYISPYVRVGPLLLSQELKEKFSDYNEVTSDERPDRRDIKLHLGIYYHCQDVWNPEVGDIRVQFYYAGQAGDPVSIIAKQENGMLVPYVTSKGRQIALVRYGNLNRDEMLKAEFYDAKIENWKLRFFGAAFIHFAITCLSKLIKLIFNQIPYLRNTISGEATDAKNIQNDDEKCTSDGVNKYSKEANTKYVKYLKLINEAKRNYKGCNENRCNCHAPVIARDLKIFKDKGISAKLLDNVKTKGTKYQIINNKLYRDKMCMFPARCTGIEHFLLENLSDLPDTEFIVNTRDWPQINKKYGFFGPVFSFSKTDEYYDIMYPAWAFWEGGPAISLYPKGIGRWDNHRLKLGKLGNLTKWENKIPKAFFRGSRTCSERDPLVLLSRENPGLVDAQYTKNQAWKSDADTLHAPPAKEVSFEEHCKYKFLFNFRGVAASFRFKHVLLCKSVVFHVGDEWQEFFYFALKPWIHYIPVSSKASKEDIQELLNFALTHDDVVKEIAENGYNMIWSNLKMKDVSCYWKKLLKKYTSLMTYKPKRDDALIEIKK</sequence>
<comment type="subcellular location">
    <subcellularLocation>
        <location evidence="1">Endomembrane system</location>
        <topology evidence="1">Multi-pass membrane protein</topology>
    </subcellularLocation>
    <subcellularLocation>
        <location evidence="3">Endoplasmic reticulum membrane</location>
    </subcellularLocation>
    <subcellularLocation>
        <location evidence="2">Nucleus envelope</location>
    </subcellularLocation>
</comment>
<evidence type="ECO:0000256" key="9">
    <source>
        <dbReference type="ARBA" id="ARBA00023242"/>
    </source>
</evidence>
<evidence type="ECO:0000256" key="3">
    <source>
        <dbReference type="ARBA" id="ARBA00004586"/>
    </source>
</evidence>
<dbReference type="PANTHER" id="PTHR13416:SF2">
    <property type="entry name" value="TRANSMEMBRANE PROTEIN 43"/>
    <property type="match status" value="1"/>
</dbReference>
<dbReference type="Proteomes" id="UP000625711">
    <property type="component" value="Unassembled WGS sequence"/>
</dbReference>
<evidence type="ECO:0000256" key="4">
    <source>
        <dbReference type="ARBA" id="ARBA00006627"/>
    </source>
</evidence>
<feature type="transmembrane region" description="Helical" evidence="10">
    <location>
        <begin position="12"/>
        <end position="31"/>
    </location>
</feature>
<evidence type="ECO:0000256" key="5">
    <source>
        <dbReference type="ARBA" id="ARBA00022692"/>
    </source>
</evidence>
<evidence type="ECO:0000313" key="12">
    <source>
        <dbReference type="EMBL" id="KAF7287187.1"/>
    </source>
</evidence>
<dbReference type="Pfam" id="PF05686">
    <property type="entry name" value="Glyco_transf_90"/>
    <property type="match status" value="1"/>
</dbReference>
<dbReference type="Pfam" id="PF07787">
    <property type="entry name" value="TMEM43"/>
    <property type="match status" value="1"/>
</dbReference>
<comment type="similarity">
    <text evidence="4">Belongs to the TMEM43 family.</text>
</comment>
<dbReference type="GO" id="GO:0005637">
    <property type="term" value="C:nuclear inner membrane"/>
    <property type="evidence" value="ECO:0007669"/>
    <property type="project" value="TreeGrafter"/>
</dbReference>
<evidence type="ECO:0000256" key="1">
    <source>
        <dbReference type="ARBA" id="ARBA00004127"/>
    </source>
</evidence>
<keyword evidence="7 10" id="KW-1133">Transmembrane helix</keyword>
<feature type="domain" description="Glycosyl transferase CAP10" evidence="11">
    <location>
        <begin position="436"/>
        <end position="689"/>
    </location>
</feature>
<dbReference type="PANTHER" id="PTHR13416">
    <property type="match status" value="1"/>
</dbReference>
<evidence type="ECO:0000256" key="6">
    <source>
        <dbReference type="ARBA" id="ARBA00022824"/>
    </source>
</evidence>
<name>A0A834J359_RHYFE</name>
<keyword evidence="13" id="KW-1185">Reference proteome</keyword>
<dbReference type="GO" id="GO:0071763">
    <property type="term" value="P:nuclear membrane organization"/>
    <property type="evidence" value="ECO:0007669"/>
    <property type="project" value="TreeGrafter"/>
</dbReference>
<evidence type="ECO:0000256" key="8">
    <source>
        <dbReference type="ARBA" id="ARBA00023136"/>
    </source>
</evidence>
<evidence type="ECO:0000256" key="2">
    <source>
        <dbReference type="ARBA" id="ARBA00004259"/>
    </source>
</evidence>
<accession>A0A834J359</accession>
<protein>
    <recommendedName>
        <fullName evidence="11">Glycosyl transferase CAP10 domain-containing protein</fullName>
    </recommendedName>
</protein>
<dbReference type="InterPro" id="IPR012430">
    <property type="entry name" value="TMEM43_fam"/>
</dbReference>
<proteinExistence type="inferred from homology"/>
<dbReference type="EMBL" id="JAACXV010000016">
    <property type="protein sequence ID" value="KAF7287187.1"/>
    <property type="molecule type" value="Genomic_DNA"/>
</dbReference>
<reference evidence="12" key="1">
    <citation type="submission" date="2020-08" db="EMBL/GenBank/DDBJ databases">
        <title>Genome sequencing and assembly of the red palm weevil Rhynchophorus ferrugineus.</title>
        <authorList>
            <person name="Dias G.B."/>
            <person name="Bergman C.M."/>
            <person name="Manee M."/>
        </authorList>
    </citation>
    <scope>NUCLEOTIDE SEQUENCE</scope>
    <source>
        <strain evidence="12">AA-2017</strain>
        <tissue evidence="12">Whole larva</tissue>
    </source>
</reference>
<evidence type="ECO:0000256" key="7">
    <source>
        <dbReference type="ARBA" id="ARBA00022989"/>
    </source>
</evidence>
<comment type="caution">
    <text evidence="12">The sequence shown here is derived from an EMBL/GenBank/DDBJ whole genome shotgun (WGS) entry which is preliminary data.</text>
</comment>
<dbReference type="GO" id="GO:0006629">
    <property type="term" value="P:lipid metabolic process"/>
    <property type="evidence" value="ECO:0007669"/>
    <property type="project" value="TreeGrafter"/>
</dbReference>
<dbReference type="AlphaFoldDB" id="A0A834J359"/>